<dbReference type="SUPFAM" id="SSF51735">
    <property type="entry name" value="NAD(P)-binding Rossmann-fold domains"/>
    <property type="match status" value="1"/>
</dbReference>
<dbReference type="Proteomes" id="UP001634394">
    <property type="component" value="Unassembled WGS sequence"/>
</dbReference>
<name>A0ABD3W8S8_SINWO</name>
<dbReference type="InterPro" id="IPR013328">
    <property type="entry name" value="6PGD_dom2"/>
</dbReference>
<evidence type="ECO:0000259" key="1">
    <source>
        <dbReference type="Pfam" id="PF02317"/>
    </source>
</evidence>
<dbReference type="InterPro" id="IPR036291">
    <property type="entry name" value="NAD(P)-bd_dom_sf"/>
</dbReference>
<dbReference type="Gene3D" id="1.10.1040.10">
    <property type="entry name" value="N-(1-d-carboxylethyl)-l-norvaline Dehydrogenase, domain 2"/>
    <property type="match status" value="1"/>
</dbReference>
<proteinExistence type="predicted"/>
<gene>
    <name evidence="2" type="ORF">ACJMK2_041950</name>
</gene>
<keyword evidence="3" id="KW-1185">Reference proteome</keyword>
<evidence type="ECO:0000313" key="3">
    <source>
        <dbReference type="Proteomes" id="UP001634394"/>
    </source>
</evidence>
<dbReference type="AlphaFoldDB" id="A0ABD3W8S8"/>
<dbReference type="InterPro" id="IPR003421">
    <property type="entry name" value="Opine_DH"/>
</dbReference>
<dbReference type="SUPFAM" id="SSF48179">
    <property type="entry name" value="6-phosphogluconate dehydrogenase C-terminal domain-like"/>
    <property type="match status" value="1"/>
</dbReference>
<dbReference type="InterPro" id="IPR051729">
    <property type="entry name" value="Opine/Lysopine_DH"/>
</dbReference>
<organism evidence="2 3">
    <name type="scientific">Sinanodonta woodiana</name>
    <name type="common">Chinese pond mussel</name>
    <name type="synonym">Anodonta woodiana</name>
    <dbReference type="NCBI Taxonomy" id="1069815"/>
    <lineage>
        <taxon>Eukaryota</taxon>
        <taxon>Metazoa</taxon>
        <taxon>Spiralia</taxon>
        <taxon>Lophotrochozoa</taxon>
        <taxon>Mollusca</taxon>
        <taxon>Bivalvia</taxon>
        <taxon>Autobranchia</taxon>
        <taxon>Heteroconchia</taxon>
        <taxon>Palaeoheterodonta</taxon>
        <taxon>Unionida</taxon>
        <taxon>Unionoidea</taxon>
        <taxon>Unionidae</taxon>
        <taxon>Unioninae</taxon>
        <taxon>Sinanodonta</taxon>
    </lineage>
</organism>
<dbReference type="Gene3D" id="3.40.50.720">
    <property type="entry name" value="NAD(P)-binding Rossmann-like Domain"/>
    <property type="match status" value="1"/>
</dbReference>
<accession>A0ABD3W8S8</accession>
<evidence type="ECO:0000313" key="2">
    <source>
        <dbReference type="EMBL" id="KAL3869243.1"/>
    </source>
</evidence>
<reference evidence="2 3" key="1">
    <citation type="submission" date="2024-11" db="EMBL/GenBank/DDBJ databases">
        <title>Chromosome-level genome assembly of the freshwater bivalve Anodonta woodiana.</title>
        <authorList>
            <person name="Chen X."/>
        </authorList>
    </citation>
    <scope>NUCLEOTIDE SEQUENCE [LARGE SCALE GENOMIC DNA]</scope>
    <source>
        <strain evidence="2">MN2024</strain>
        <tissue evidence="2">Gills</tissue>
    </source>
</reference>
<dbReference type="InterPro" id="IPR008927">
    <property type="entry name" value="6-PGluconate_DH-like_C_sf"/>
</dbReference>
<dbReference type="Pfam" id="PF02317">
    <property type="entry name" value="Octopine_DH"/>
    <property type="match status" value="1"/>
</dbReference>
<dbReference type="EMBL" id="JBJQND010000008">
    <property type="protein sequence ID" value="KAL3869243.1"/>
    <property type="molecule type" value="Genomic_DNA"/>
</dbReference>
<dbReference type="PANTHER" id="PTHR38015:SF1">
    <property type="entry name" value="OPINE DEHYDROGENASE DOMAIN-CONTAINING PROTEIN"/>
    <property type="match status" value="1"/>
</dbReference>
<sequence>MSLPAIKILVCGGGNGAHTLAGIAAAIPNVEVRVLTLFADEADKWSKILESNVLVVSITYNNGTTAEILSKPKLVTKDPAIAVPGIDIIFFTVPAFAHQQYFHAILPFLEPNVIIAGLPGQAGFEFQAISTLKNVVDKCAILNCESLPWACRLLEFGKKVQIQGFKESLSTSLIMGHGKYKLPPLELIQKILGERPKLVKTKNYLAVNLMAKSIVHPPIMYGKWCLDWDGEPLKLGAPLFYQGVDDVQADLLSKVSDEVVNTSKKIQEIRPELDMSEVIHIFDWFTINYRDQISDSSNLKMAMRTNKAYNGLLHPTRKENGNLVPDFSYRYITEDVPFGLVVIKGIAEIVGVETPTMDKIINWAQDILGREFLVGSELKGKDLKCTRSPQAFGFKTLEELLNV</sequence>
<protein>
    <recommendedName>
        <fullName evidence="1">Opine dehydrogenase domain-containing protein</fullName>
    </recommendedName>
</protein>
<feature type="domain" description="Opine dehydrogenase" evidence="1">
    <location>
        <begin position="202"/>
        <end position="367"/>
    </location>
</feature>
<comment type="caution">
    <text evidence="2">The sequence shown here is derived from an EMBL/GenBank/DDBJ whole genome shotgun (WGS) entry which is preliminary data.</text>
</comment>
<dbReference type="PANTHER" id="PTHR38015">
    <property type="entry name" value="BLR6086 PROTEIN"/>
    <property type="match status" value="1"/>
</dbReference>